<evidence type="ECO:0000259" key="6">
    <source>
        <dbReference type="Pfam" id="PF12323"/>
    </source>
</evidence>
<evidence type="ECO:0000256" key="1">
    <source>
        <dbReference type="ARBA" id="ARBA00022723"/>
    </source>
</evidence>
<name>A0A8T8SC56_9BASI</name>
<feature type="region of interest" description="Disordered" evidence="4">
    <location>
        <begin position="18"/>
        <end position="47"/>
    </location>
</feature>
<dbReference type="Pfam" id="PF12323">
    <property type="entry name" value="HTH_OrfB_IS605"/>
    <property type="match status" value="1"/>
</dbReference>
<dbReference type="InterPro" id="IPR010095">
    <property type="entry name" value="Cas12f1-like_TNB"/>
</dbReference>
<dbReference type="InterPro" id="IPR021027">
    <property type="entry name" value="Transposase_put_HTH"/>
</dbReference>
<sequence>TLYKLYAYVVGFRSAVGSSGGEAVRSGEQALGGQSPGAEEQHAPQQHPPAEWINSVTTQPACWPHIGGSNIMKWDDMDTNAWFSMRTLSLSAPVSVGVDLCEELNRVASLVREEGNRRQPSRPRNRTLPYARAEGPFVTRRERLYPTTEQKEALRKVAGVYRWTFNRAIAYLRQHPHSNLTQVRQATVKSTSIDEQDKEWVFKIPYAIRAQAAEEAHTANRNSQRAQAEGRIDHFTLHFRKRRSGFGGFKLEKRQWKDGTLHIPELLDGPIRVRTPIRSIEHDGATVRQQNGKWEVLWSVTAGEEDLPAPAGLGPRVCAIDPGVRTFATLFDPLVGIAIKVGEGANARIFRLGLHLDNLLSRMAASNAKQRYRMRKAANRLRKRIKDLTTDLHKKLASFLRANYDTVFIPTFNAHEMSRRGKRRIGRRTIRQMMSLAHGRFRSWLGWKMKTVEIKEDWTSKTCSTCGRVNYRLGGSDTHRCPSCGTHSDRDVNAAKNIFIHSLFDLRRSLTTTGNGLNTAVVHL</sequence>
<reference evidence="7" key="1">
    <citation type="submission" date="2016-04" db="EMBL/GenBank/DDBJ databases">
        <authorList>
            <person name="Nguyen H.D."/>
            <person name="Samba Siva P."/>
            <person name="Cullis J."/>
            <person name="Levesque C.A."/>
            <person name="Hambleton S."/>
        </authorList>
    </citation>
    <scope>NUCLEOTIDE SEQUENCE</scope>
    <source>
        <strain evidence="7">DAOMC 236416</strain>
    </source>
</reference>
<dbReference type="GO" id="GO:0003677">
    <property type="term" value="F:DNA binding"/>
    <property type="evidence" value="ECO:0007669"/>
    <property type="project" value="UniProtKB-KW"/>
</dbReference>
<keyword evidence="8" id="KW-1185">Reference proteome</keyword>
<evidence type="ECO:0000259" key="5">
    <source>
        <dbReference type="Pfam" id="PF07282"/>
    </source>
</evidence>
<feature type="domain" description="Transposase putative helix-turn-helix" evidence="6">
    <location>
        <begin position="143"/>
        <end position="173"/>
    </location>
</feature>
<comment type="caution">
    <text evidence="7">The sequence shown here is derived from an EMBL/GenBank/DDBJ whole genome shotgun (WGS) entry which is preliminary data.</text>
</comment>
<evidence type="ECO:0000256" key="3">
    <source>
        <dbReference type="ARBA" id="ARBA00023125"/>
    </source>
</evidence>
<dbReference type="InterPro" id="IPR051491">
    <property type="entry name" value="Recombinase/Transposase-rel"/>
</dbReference>
<reference evidence="7" key="2">
    <citation type="journal article" date="2019" name="IMA Fungus">
        <title>Genome sequencing and comparison of five Tilletia species to identify candidate genes for the detection of regulated species infecting wheat.</title>
        <authorList>
            <person name="Nguyen H.D.T."/>
            <person name="Sultana T."/>
            <person name="Kesanakurti P."/>
            <person name="Hambleton S."/>
        </authorList>
    </citation>
    <scope>NUCLEOTIDE SEQUENCE</scope>
    <source>
        <strain evidence="7">DAOMC 236416</strain>
    </source>
</reference>
<dbReference type="Pfam" id="PF07282">
    <property type="entry name" value="Cas12f1-like_TNB"/>
    <property type="match status" value="1"/>
</dbReference>
<feature type="domain" description="Cas12f1-like TNB" evidence="5">
    <location>
        <begin position="438"/>
        <end position="498"/>
    </location>
</feature>
<protein>
    <recommendedName>
        <fullName evidence="9">Transposase</fullName>
    </recommendedName>
</protein>
<accession>A0A8T8SC56</accession>
<dbReference type="AlphaFoldDB" id="A0A8T8SC56"/>
<dbReference type="PANTHER" id="PTHR36172:SF1">
    <property type="entry name" value="RESOLVASE-RELATED"/>
    <property type="match status" value="1"/>
</dbReference>
<dbReference type="NCBIfam" id="NF040570">
    <property type="entry name" value="guided_TnpB"/>
    <property type="match status" value="1"/>
</dbReference>
<proteinExistence type="predicted"/>
<dbReference type="EMBL" id="LWDF02001989">
    <property type="protein sequence ID" value="KAE8236959.1"/>
    <property type="molecule type" value="Genomic_DNA"/>
</dbReference>
<keyword evidence="1" id="KW-0479">Metal-binding</keyword>
<organism evidence="7 8">
    <name type="scientific">Tilletia indica</name>
    <dbReference type="NCBI Taxonomy" id="43049"/>
    <lineage>
        <taxon>Eukaryota</taxon>
        <taxon>Fungi</taxon>
        <taxon>Dikarya</taxon>
        <taxon>Basidiomycota</taxon>
        <taxon>Ustilaginomycotina</taxon>
        <taxon>Exobasidiomycetes</taxon>
        <taxon>Tilletiales</taxon>
        <taxon>Tilletiaceae</taxon>
        <taxon>Tilletia</taxon>
    </lineage>
</organism>
<evidence type="ECO:0000256" key="2">
    <source>
        <dbReference type="ARBA" id="ARBA00022833"/>
    </source>
</evidence>
<evidence type="ECO:0000313" key="7">
    <source>
        <dbReference type="EMBL" id="KAE8236959.1"/>
    </source>
</evidence>
<dbReference type="Proteomes" id="UP000077521">
    <property type="component" value="Unassembled WGS sequence"/>
</dbReference>
<gene>
    <name evidence="7" type="ORF">A4X13_0g8970</name>
</gene>
<keyword evidence="2" id="KW-0862">Zinc</keyword>
<evidence type="ECO:0008006" key="9">
    <source>
        <dbReference type="Google" id="ProtNLM"/>
    </source>
</evidence>
<feature type="non-terminal residue" evidence="7">
    <location>
        <position position="1"/>
    </location>
</feature>
<evidence type="ECO:0000256" key="4">
    <source>
        <dbReference type="SAM" id="MobiDB-lite"/>
    </source>
</evidence>
<evidence type="ECO:0000313" key="8">
    <source>
        <dbReference type="Proteomes" id="UP000077521"/>
    </source>
</evidence>
<dbReference type="GO" id="GO:0046872">
    <property type="term" value="F:metal ion binding"/>
    <property type="evidence" value="ECO:0007669"/>
    <property type="project" value="UniProtKB-KW"/>
</dbReference>
<keyword evidence="3" id="KW-0238">DNA-binding</keyword>
<dbReference type="PANTHER" id="PTHR36172">
    <property type="match status" value="1"/>
</dbReference>